<accession>A0A811XXY5</accession>
<evidence type="ECO:0000313" key="2">
    <source>
        <dbReference type="EMBL" id="CAD7670360.1"/>
    </source>
</evidence>
<dbReference type="InterPro" id="IPR036322">
    <property type="entry name" value="WD40_repeat_dom_sf"/>
</dbReference>
<feature type="signal peptide" evidence="1">
    <location>
        <begin position="1"/>
        <end position="25"/>
    </location>
</feature>
<protein>
    <submittedName>
        <fullName evidence="2">(raccoon dog) hypothetical protein</fullName>
    </submittedName>
</protein>
<evidence type="ECO:0000256" key="1">
    <source>
        <dbReference type="SAM" id="SignalP"/>
    </source>
</evidence>
<organism evidence="2 3">
    <name type="scientific">Nyctereutes procyonoides</name>
    <name type="common">Raccoon dog</name>
    <name type="synonym">Canis procyonoides</name>
    <dbReference type="NCBI Taxonomy" id="34880"/>
    <lineage>
        <taxon>Eukaryota</taxon>
        <taxon>Metazoa</taxon>
        <taxon>Chordata</taxon>
        <taxon>Craniata</taxon>
        <taxon>Vertebrata</taxon>
        <taxon>Euteleostomi</taxon>
        <taxon>Mammalia</taxon>
        <taxon>Eutheria</taxon>
        <taxon>Laurasiatheria</taxon>
        <taxon>Carnivora</taxon>
        <taxon>Caniformia</taxon>
        <taxon>Canidae</taxon>
        <taxon>Nyctereutes</taxon>
    </lineage>
</organism>
<dbReference type="InterPro" id="IPR040066">
    <property type="entry name" value="WDR31"/>
</dbReference>
<dbReference type="PANTHER" id="PTHR19869:SF1">
    <property type="entry name" value="WD REPEAT-CONTAINING PROTEIN 31"/>
    <property type="match status" value="1"/>
</dbReference>
<dbReference type="PANTHER" id="PTHR19869">
    <property type="entry name" value="SPERMATID WD-REPEAT PROTEIN"/>
    <property type="match status" value="1"/>
</dbReference>
<dbReference type="EMBL" id="CAJHUB010000657">
    <property type="protein sequence ID" value="CAD7670360.1"/>
    <property type="molecule type" value="Genomic_DNA"/>
</dbReference>
<evidence type="ECO:0000313" key="3">
    <source>
        <dbReference type="Proteomes" id="UP000645828"/>
    </source>
</evidence>
<dbReference type="Proteomes" id="UP000645828">
    <property type="component" value="Unassembled WGS sequence"/>
</dbReference>
<dbReference type="SUPFAM" id="SSF50978">
    <property type="entry name" value="WD40 repeat-like"/>
    <property type="match status" value="1"/>
</dbReference>
<keyword evidence="1" id="KW-0732">Signal</keyword>
<name>A0A811XXY5_NYCPR</name>
<feature type="chain" id="PRO_5032990906" evidence="1">
    <location>
        <begin position="26"/>
        <end position="240"/>
    </location>
</feature>
<sequence>MLLFRCHLKSILSQNVLCLFSAVNCKPNGNIEEEILSKACREYSPAHVDTVSVVAALHSDLCVSRGKDKTVACIHKSSQFFSVCCDRMVMMWNLCGPSQPRQHPGMSHLGPGFWDNTLLLWDVGTGRCTERASISRNLLTYLCWIMGQLGLQIPHTFPAKQHIQTYFEVSEDKHKCISCSNGFGGKARHFQIVASCVFLPSVLAFMPIIATSSYDSCLFTLSLDRLGPLTSLVVGDTVSL</sequence>
<comment type="caution">
    <text evidence="2">The sequence shown here is derived from an EMBL/GenBank/DDBJ whole genome shotgun (WGS) entry which is preliminary data.</text>
</comment>
<dbReference type="AlphaFoldDB" id="A0A811XXY5"/>
<gene>
    <name evidence="2" type="ORF">NYPRO_LOCUS3155</name>
</gene>
<reference evidence="2" key="1">
    <citation type="submission" date="2020-12" db="EMBL/GenBank/DDBJ databases">
        <authorList>
            <consortium name="Molecular Ecology Group"/>
        </authorList>
    </citation>
    <scope>NUCLEOTIDE SEQUENCE</scope>
    <source>
        <strain evidence="2">TBG_1078</strain>
    </source>
</reference>
<proteinExistence type="predicted"/>
<keyword evidence="3" id="KW-1185">Reference proteome</keyword>